<proteinExistence type="predicted"/>
<evidence type="ECO:0000313" key="2">
    <source>
        <dbReference type="EMBL" id="PSS27742.1"/>
    </source>
</evidence>
<feature type="region of interest" description="Disordered" evidence="1">
    <location>
        <begin position="484"/>
        <end position="511"/>
    </location>
</feature>
<dbReference type="InParanoid" id="A0A2T3BEE4"/>
<feature type="compositionally biased region" description="Basic residues" evidence="1">
    <location>
        <begin position="1"/>
        <end position="16"/>
    </location>
</feature>
<dbReference type="AlphaFoldDB" id="A0A2T3BEE4"/>
<feature type="region of interest" description="Disordered" evidence="1">
    <location>
        <begin position="73"/>
        <end position="208"/>
    </location>
</feature>
<feature type="compositionally biased region" description="Polar residues" evidence="1">
    <location>
        <begin position="247"/>
        <end position="264"/>
    </location>
</feature>
<feature type="compositionally biased region" description="Polar residues" evidence="1">
    <location>
        <begin position="73"/>
        <end position="84"/>
    </location>
</feature>
<evidence type="ECO:0000313" key="3">
    <source>
        <dbReference type="Proteomes" id="UP000241818"/>
    </source>
</evidence>
<gene>
    <name evidence="2" type="ORF">M430DRAFT_269014</name>
</gene>
<evidence type="ECO:0000256" key="1">
    <source>
        <dbReference type="SAM" id="MobiDB-lite"/>
    </source>
</evidence>
<organism evidence="2 3">
    <name type="scientific">Amorphotheca resinae ATCC 22711</name>
    <dbReference type="NCBI Taxonomy" id="857342"/>
    <lineage>
        <taxon>Eukaryota</taxon>
        <taxon>Fungi</taxon>
        <taxon>Dikarya</taxon>
        <taxon>Ascomycota</taxon>
        <taxon>Pezizomycotina</taxon>
        <taxon>Leotiomycetes</taxon>
        <taxon>Helotiales</taxon>
        <taxon>Amorphothecaceae</taxon>
        <taxon>Amorphotheca</taxon>
    </lineage>
</organism>
<feature type="compositionally biased region" description="Low complexity" evidence="1">
    <location>
        <begin position="142"/>
        <end position="158"/>
    </location>
</feature>
<accession>A0A2T3BEE4</accession>
<name>A0A2T3BEE4_AMORE</name>
<keyword evidence="3" id="KW-1185">Reference proteome</keyword>
<dbReference type="RefSeq" id="XP_024725267.1">
    <property type="nucleotide sequence ID" value="XM_024865467.1"/>
</dbReference>
<feature type="region of interest" description="Disordered" evidence="1">
    <location>
        <begin position="244"/>
        <end position="264"/>
    </location>
</feature>
<dbReference type="GeneID" id="36573548"/>
<dbReference type="Proteomes" id="UP000241818">
    <property type="component" value="Unassembled WGS sequence"/>
</dbReference>
<dbReference type="EMBL" id="KZ679006">
    <property type="protein sequence ID" value="PSS27742.1"/>
    <property type="molecule type" value="Genomic_DNA"/>
</dbReference>
<feature type="region of interest" description="Disordered" evidence="1">
    <location>
        <begin position="1"/>
        <end position="21"/>
    </location>
</feature>
<protein>
    <submittedName>
        <fullName evidence="2">Uncharacterized protein</fullName>
    </submittedName>
</protein>
<feature type="compositionally biased region" description="Polar residues" evidence="1">
    <location>
        <begin position="188"/>
        <end position="205"/>
    </location>
</feature>
<reference evidence="2 3" key="1">
    <citation type="journal article" date="2018" name="New Phytol.">
        <title>Comparative genomics and transcriptomics depict ericoid mycorrhizal fungi as versatile saprotrophs and plant mutualists.</title>
        <authorList>
            <person name="Martino E."/>
            <person name="Morin E."/>
            <person name="Grelet G.A."/>
            <person name="Kuo A."/>
            <person name="Kohler A."/>
            <person name="Daghino S."/>
            <person name="Barry K.W."/>
            <person name="Cichocki N."/>
            <person name="Clum A."/>
            <person name="Dockter R.B."/>
            <person name="Hainaut M."/>
            <person name="Kuo R.C."/>
            <person name="LaButti K."/>
            <person name="Lindahl B.D."/>
            <person name="Lindquist E.A."/>
            <person name="Lipzen A."/>
            <person name="Khouja H.R."/>
            <person name="Magnuson J."/>
            <person name="Murat C."/>
            <person name="Ohm R.A."/>
            <person name="Singer S.W."/>
            <person name="Spatafora J.W."/>
            <person name="Wang M."/>
            <person name="Veneault-Fourrey C."/>
            <person name="Henrissat B."/>
            <person name="Grigoriev I.V."/>
            <person name="Martin F.M."/>
            <person name="Perotto S."/>
        </authorList>
    </citation>
    <scope>NUCLEOTIDE SEQUENCE [LARGE SCALE GENOMIC DNA]</scope>
    <source>
        <strain evidence="2 3">ATCC 22711</strain>
    </source>
</reference>
<feature type="region of interest" description="Disordered" evidence="1">
    <location>
        <begin position="324"/>
        <end position="349"/>
    </location>
</feature>
<sequence>MLKKDRLHRKPARNGRIRYSQSAPLFRTKNLALSESSSPESRRKKLVLEDYLSVHDHSHTLMFQPLSPLSTGLNSLASSPTPESKNLEKSSRSQVDIEEEAVLGPYARLVRPPGGSGEDSGLNLNLLSPPSPVDLAVTPAGDDLAALPPLPDSPLSLPQHPCRPQSPQSSAVDPAVDDSREPPLILTPLSSSQFDFDNQESSDPLQSKRGPLISWAAAAQTMATKESASIGTIAIKGKETAGIKSYTPGQSPSSSKGARISTNAPENEVIGPENQPFHPHSTWSESSLPMVTAPDTPMFEQRSARSGISYDGMFSGMRVRNLATGPGERNASDDDRISPTGISSTSRNPFYALAETNSPISTLDGPSSISAALKTRIIDAYSLMRGPNTPMSIPAAPAAPIADKASGAPDAAGLCNSGGALLPQAVTEAPIADKAPGVSNAPDVPSMPNSEDLISFSEAPEAPAAQKALNTDNTANIPRSHIAQEVPGSPATIPGIPRDITGELPSPGPQLPKRAVAQLGKRRRMVKATQKLYRRVRAMVLGRRVLSVIIGRQLAGPTRDFLVRISKGLPVNMTAQEAPPPIPM</sequence>
<dbReference type="OrthoDB" id="5407772at2759"/>